<evidence type="ECO:0000256" key="2">
    <source>
        <dbReference type="SAM" id="MobiDB-lite"/>
    </source>
</evidence>
<dbReference type="SUPFAM" id="SSF50729">
    <property type="entry name" value="PH domain-like"/>
    <property type="match status" value="1"/>
</dbReference>
<dbReference type="InterPro" id="IPR037840">
    <property type="entry name" value="PH_Anillin"/>
</dbReference>
<feature type="non-terminal residue" evidence="4">
    <location>
        <position position="495"/>
    </location>
</feature>
<dbReference type="EMBL" id="CAXKWB010001890">
    <property type="protein sequence ID" value="CAL4065742.1"/>
    <property type="molecule type" value="Genomic_DNA"/>
</dbReference>
<evidence type="ECO:0000313" key="5">
    <source>
        <dbReference type="Proteomes" id="UP001497623"/>
    </source>
</evidence>
<dbReference type="Pfam" id="PF00169">
    <property type="entry name" value="PH"/>
    <property type="match status" value="1"/>
</dbReference>
<proteinExistence type="predicted"/>
<protein>
    <recommendedName>
        <fullName evidence="3">PH domain-containing protein</fullName>
    </recommendedName>
</protein>
<reference evidence="4 5" key="1">
    <citation type="submission" date="2024-05" db="EMBL/GenBank/DDBJ databases">
        <authorList>
            <person name="Wallberg A."/>
        </authorList>
    </citation>
    <scope>NUCLEOTIDE SEQUENCE [LARGE SCALE GENOMIC DNA]</scope>
</reference>
<dbReference type="PANTHER" id="PTHR21538:SF23">
    <property type="entry name" value="ANILLIN"/>
    <property type="match status" value="1"/>
</dbReference>
<sequence length="495" mass="55654">MREDTRTSLEVTQTLTSLSAEQQQTHGRVKSKQQVHGDAASKVTLTQSSPPNHDHVDLIPLGLYPREKTDVTYTPVRKIVRSDVRSPTPEPMDSPTVTISARIRELQEEVSTQQRVISQASQAVNVVLSKPETLEGTTQHIEAEKVLLIASLKRHQALNEIQRIKAEGALGQQDVDSCSGSMSISNISLPLKQDFLQKGMKGEKIHHLLVLVKHRHQVITSQLMTTPSCVRDGQITFPNLVELSNLSSDFNIAIEVYGFSTFTNSQHNMKKEQSRMKLTPLKRLSKQDSRCYSPAVQSPGGPYAVRSSAFTLMGFTNLNIATVTRNAWTLEKVVFSSPLDGHLLMRVQCNMEGGITERGFLTMFEDVGGFGAWNRRWCVLSGKHLRYWSYPDDENKREASGSIDLRTCTNRRIELVARDVCARQHTFQLSCQRPAHKGDISNLVQEMQGDVVILKLLLSADCKEDRILWCNKLNKIVANIRAWDPDALRPEDYQV</sequence>
<feature type="compositionally biased region" description="Polar residues" evidence="2">
    <location>
        <begin position="8"/>
        <end position="26"/>
    </location>
</feature>
<organism evidence="4 5">
    <name type="scientific">Meganyctiphanes norvegica</name>
    <name type="common">Northern krill</name>
    <name type="synonym">Thysanopoda norvegica</name>
    <dbReference type="NCBI Taxonomy" id="48144"/>
    <lineage>
        <taxon>Eukaryota</taxon>
        <taxon>Metazoa</taxon>
        <taxon>Ecdysozoa</taxon>
        <taxon>Arthropoda</taxon>
        <taxon>Crustacea</taxon>
        <taxon>Multicrustacea</taxon>
        <taxon>Malacostraca</taxon>
        <taxon>Eumalacostraca</taxon>
        <taxon>Eucarida</taxon>
        <taxon>Euphausiacea</taxon>
        <taxon>Euphausiidae</taxon>
        <taxon>Meganyctiphanes</taxon>
    </lineage>
</organism>
<dbReference type="InterPro" id="IPR012966">
    <property type="entry name" value="AHD"/>
</dbReference>
<evidence type="ECO:0000313" key="4">
    <source>
        <dbReference type="EMBL" id="CAL4065742.1"/>
    </source>
</evidence>
<dbReference type="CDD" id="cd01263">
    <property type="entry name" value="PH_anillin"/>
    <property type="match status" value="1"/>
</dbReference>
<dbReference type="GO" id="GO:0005826">
    <property type="term" value="C:actomyosin contractile ring"/>
    <property type="evidence" value="ECO:0007669"/>
    <property type="project" value="TreeGrafter"/>
</dbReference>
<comment type="caution">
    <text evidence="4">The sequence shown here is derived from an EMBL/GenBank/DDBJ whole genome shotgun (WGS) entry which is preliminary data.</text>
</comment>
<dbReference type="Pfam" id="PF08174">
    <property type="entry name" value="Anillin"/>
    <property type="match status" value="1"/>
</dbReference>
<feature type="region of interest" description="Disordered" evidence="2">
    <location>
        <begin position="1"/>
        <end position="54"/>
    </location>
</feature>
<feature type="domain" description="PH" evidence="3">
    <location>
        <begin position="354"/>
        <end position="478"/>
    </location>
</feature>
<dbReference type="Proteomes" id="UP001497623">
    <property type="component" value="Unassembled WGS sequence"/>
</dbReference>
<name>A0AAV2PUX6_MEGNR</name>
<dbReference type="Gene3D" id="2.30.29.30">
    <property type="entry name" value="Pleckstrin-homology domain (PH domain)/Phosphotyrosine-binding domain (PTB)"/>
    <property type="match status" value="1"/>
</dbReference>
<dbReference type="AlphaFoldDB" id="A0AAV2PUX6"/>
<dbReference type="PANTHER" id="PTHR21538">
    <property type="entry name" value="ANILLIN/RHOTEKIN RTKN"/>
    <property type="match status" value="1"/>
</dbReference>
<dbReference type="GO" id="GO:0000281">
    <property type="term" value="P:mitotic cytokinesis"/>
    <property type="evidence" value="ECO:0007669"/>
    <property type="project" value="TreeGrafter"/>
</dbReference>
<dbReference type="PROSITE" id="PS50003">
    <property type="entry name" value="PH_DOMAIN"/>
    <property type="match status" value="1"/>
</dbReference>
<gene>
    <name evidence="4" type="ORF">MNOR_LOCUS5031</name>
</gene>
<keyword evidence="1" id="KW-0175">Coiled coil</keyword>
<keyword evidence="5" id="KW-1185">Reference proteome</keyword>
<dbReference type="InterPro" id="IPR001849">
    <property type="entry name" value="PH_domain"/>
</dbReference>
<dbReference type="InterPro" id="IPR051364">
    <property type="entry name" value="Cytokinesis/Rho-signaling"/>
</dbReference>
<dbReference type="InterPro" id="IPR011993">
    <property type="entry name" value="PH-like_dom_sf"/>
</dbReference>
<accession>A0AAV2PUX6</accession>
<dbReference type="GO" id="GO:0031106">
    <property type="term" value="P:septin ring organization"/>
    <property type="evidence" value="ECO:0007669"/>
    <property type="project" value="TreeGrafter"/>
</dbReference>
<evidence type="ECO:0000256" key="1">
    <source>
        <dbReference type="ARBA" id="ARBA00023054"/>
    </source>
</evidence>
<dbReference type="SMART" id="SM00233">
    <property type="entry name" value="PH"/>
    <property type="match status" value="1"/>
</dbReference>
<evidence type="ECO:0000259" key="3">
    <source>
        <dbReference type="PROSITE" id="PS50003"/>
    </source>
</evidence>
<dbReference type="GO" id="GO:0000915">
    <property type="term" value="P:actomyosin contractile ring assembly"/>
    <property type="evidence" value="ECO:0007669"/>
    <property type="project" value="TreeGrafter"/>
</dbReference>
<dbReference type="FunFam" id="2.30.29.30:FF:000111">
    <property type="entry name" value="anillin isoform X1"/>
    <property type="match status" value="1"/>
</dbReference>